<keyword evidence="3" id="KW-1185">Reference proteome</keyword>
<feature type="compositionally biased region" description="Basic and acidic residues" evidence="1">
    <location>
        <begin position="1"/>
        <end position="19"/>
    </location>
</feature>
<gene>
    <name evidence="2" type="ORF">PIB30_081185</name>
</gene>
<proteinExistence type="predicted"/>
<name>A0ABU6UVD5_9FABA</name>
<dbReference type="Gene3D" id="1.10.510.10">
    <property type="entry name" value="Transferase(Phosphotransferase) domain 1"/>
    <property type="match status" value="1"/>
</dbReference>
<accession>A0ABU6UVD5</accession>
<evidence type="ECO:0000313" key="2">
    <source>
        <dbReference type="EMBL" id="MED6163563.1"/>
    </source>
</evidence>
<dbReference type="Proteomes" id="UP001341840">
    <property type="component" value="Unassembled WGS sequence"/>
</dbReference>
<evidence type="ECO:0000313" key="3">
    <source>
        <dbReference type="Proteomes" id="UP001341840"/>
    </source>
</evidence>
<reference evidence="2 3" key="1">
    <citation type="journal article" date="2023" name="Plants (Basel)">
        <title>Bridging the Gap: Combining Genomics and Transcriptomics Approaches to Understand Stylosanthes scabra, an Orphan Legume from the Brazilian Caatinga.</title>
        <authorList>
            <person name="Ferreira-Neto J.R.C."/>
            <person name="da Silva M.D."/>
            <person name="Binneck E."/>
            <person name="de Melo N.F."/>
            <person name="da Silva R.H."/>
            <person name="de Melo A.L.T.M."/>
            <person name="Pandolfi V."/>
            <person name="Bustamante F.O."/>
            <person name="Brasileiro-Vidal A.C."/>
            <person name="Benko-Iseppon A.M."/>
        </authorList>
    </citation>
    <scope>NUCLEOTIDE SEQUENCE [LARGE SCALE GENOMIC DNA]</scope>
    <source>
        <tissue evidence="2">Leaves</tissue>
    </source>
</reference>
<organism evidence="2 3">
    <name type="scientific">Stylosanthes scabra</name>
    <dbReference type="NCBI Taxonomy" id="79078"/>
    <lineage>
        <taxon>Eukaryota</taxon>
        <taxon>Viridiplantae</taxon>
        <taxon>Streptophyta</taxon>
        <taxon>Embryophyta</taxon>
        <taxon>Tracheophyta</taxon>
        <taxon>Spermatophyta</taxon>
        <taxon>Magnoliopsida</taxon>
        <taxon>eudicotyledons</taxon>
        <taxon>Gunneridae</taxon>
        <taxon>Pentapetalae</taxon>
        <taxon>rosids</taxon>
        <taxon>fabids</taxon>
        <taxon>Fabales</taxon>
        <taxon>Fabaceae</taxon>
        <taxon>Papilionoideae</taxon>
        <taxon>50 kb inversion clade</taxon>
        <taxon>dalbergioids sensu lato</taxon>
        <taxon>Dalbergieae</taxon>
        <taxon>Pterocarpus clade</taxon>
        <taxon>Stylosanthes</taxon>
    </lineage>
</organism>
<comment type="caution">
    <text evidence="2">The sequence shown here is derived from an EMBL/GenBank/DDBJ whole genome shotgun (WGS) entry which is preliminary data.</text>
</comment>
<feature type="region of interest" description="Disordered" evidence="1">
    <location>
        <begin position="1"/>
        <end position="40"/>
    </location>
</feature>
<evidence type="ECO:0000256" key="1">
    <source>
        <dbReference type="SAM" id="MobiDB-lite"/>
    </source>
</evidence>
<sequence>MEIRSMDTLHENQIDDRNLAEPMDIDGSIPGMDKHSSWRNPHDQLEHWQMNRRKLAFSTVGTPDYIVPEVLLKKGYGMEFDWSIHRHQKGLGQEPPGRCPKT</sequence>
<dbReference type="EMBL" id="JASCZI010122035">
    <property type="protein sequence ID" value="MED6163563.1"/>
    <property type="molecule type" value="Genomic_DNA"/>
</dbReference>
<protein>
    <submittedName>
        <fullName evidence="2">Uncharacterized protein</fullName>
    </submittedName>
</protein>